<gene>
    <name evidence="3" type="ORF">FOB60_005249</name>
</gene>
<comment type="caution">
    <text evidence="3">The sequence shown here is derived from an EMBL/GenBank/DDBJ whole genome shotgun (WGS) entry which is preliminary data.</text>
</comment>
<feature type="region of interest" description="Disordered" evidence="1">
    <location>
        <begin position="117"/>
        <end position="140"/>
    </location>
</feature>
<dbReference type="Proteomes" id="UP000590412">
    <property type="component" value="Unassembled WGS sequence"/>
</dbReference>
<name>A0A8X7NFM4_CANPA</name>
<sequence>MTLQLRNLVLLFVLISGIFGATLNKVGEYGTYMNPNPRKTAKCEPNDLVKLSTCCNDVLSKLDECKPNDLACECCALQSIDDECYHLCPGNPNTNFLTVLLSDCAEMNEVNACSLPFKKEDPEPPRKSIVRTDEEDPRVLDDPVDASLQSKVYNVESLTKQPQIKNQNLNLLVSNEGGKEEEDDKQVNEVNVTNESVVLDNITVIVVDANYSNSTTVNSLNEHESGTNNFNLPNVVMLLMFGALYCYMC</sequence>
<feature type="signal peptide" evidence="2">
    <location>
        <begin position="1"/>
        <end position="20"/>
    </location>
</feature>
<evidence type="ECO:0000313" key="3">
    <source>
        <dbReference type="EMBL" id="KAF6044156.1"/>
    </source>
</evidence>
<organism evidence="3 4">
    <name type="scientific">Candida parapsilosis</name>
    <name type="common">Yeast</name>
    <dbReference type="NCBI Taxonomy" id="5480"/>
    <lineage>
        <taxon>Eukaryota</taxon>
        <taxon>Fungi</taxon>
        <taxon>Dikarya</taxon>
        <taxon>Ascomycota</taxon>
        <taxon>Saccharomycotina</taxon>
        <taxon>Pichiomycetes</taxon>
        <taxon>Debaryomycetaceae</taxon>
        <taxon>Candida/Lodderomyces clade</taxon>
        <taxon>Candida</taxon>
    </lineage>
</organism>
<dbReference type="AlphaFoldDB" id="A0A8X7NFM4"/>
<protein>
    <recommendedName>
        <fullName evidence="5">GPI-anchored protein 43</fullName>
    </recommendedName>
</protein>
<evidence type="ECO:0000256" key="2">
    <source>
        <dbReference type="SAM" id="SignalP"/>
    </source>
</evidence>
<dbReference type="EMBL" id="JABWAB010000011">
    <property type="protein sequence ID" value="KAF6044156.1"/>
    <property type="molecule type" value="Genomic_DNA"/>
</dbReference>
<proteinExistence type="predicted"/>
<evidence type="ECO:0000313" key="4">
    <source>
        <dbReference type="Proteomes" id="UP000590412"/>
    </source>
</evidence>
<accession>A0A8X7NFM4</accession>
<keyword evidence="2" id="KW-0732">Signal</keyword>
<reference evidence="3" key="1">
    <citation type="submission" date="2020-03" db="EMBL/GenBank/DDBJ databases">
        <title>FDA dAtabase for Regulatory Grade micrObial Sequences (FDA-ARGOS): Supporting development and validation of Infectious Disease Dx tests.</title>
        <authorList>
            <person name="Campos J."/>
            <person name="Goldberg B."/>
            <person name="Tallon L."/>
            <person name="Sadzewicz L."/>
            <person name="Vavikolanu K."/>
            <person name="Mehta A."/>
            <person name="Aluvathingal J."/>
            <person name="Nadendla S."/>
            <person name="Nandy P."/>
            <person name="Geyer C."/>
            <person name="Yan Y."/>
            <person name="Sichtig H."/>
        </authorList>
    </citation>
    <scope>NUCLEOTIDE SEQUENCE [LARGE SCALE GENOMIC DNA]</scope>
    <source>
        <strain evidence="3">FDAARGOS_652</strain>
    </source>
</reference>
<dbReference type="OrthoDB" id="4087523at2759"/>
<evidence type="ECO:0008006" key="5">
    <source>
        <dbReference type="Google" id="ProtNLM"/>
    </source>
</evidence>
<evidence type="ECO:0000256" key="1">
    <source>
        <dbReference type="SAM" id="MobiDB-lite"/>
    </source>
</evidence>
<feature type="chain" id="PRO_5044694496" description="GPI-anchored protein 43" evidence="2">
    <location>
        <begin position="21"/>
        <end position="249"/>
    </location>
</feature>